<dbReference type="GO" id="GO:0032259">
    <property type="term" value="P:methylation"/>
    <property type="evidence" value="ECO:0007669"/>
    <property type="project" value="UniProtKB-KW"/>
</dbReference>
<dbReference type="SUPFAM" id="SSF53335">
    <property type="entry name" value="S-adenosyl-L-methionine-dependent methyltransferases"/>
    <property type="match status" value="1"/>
</dbReference>
<dbReference type="SUPFAM" id="SSF46565">
    <property type="entry name" value="Chaperone J-domain"/>
    <property type="match status" value="1"/>
</dbReference>
<dbReference type="AlphaFoldDB" id="A0A813FV31"/>
<evidence type="ECO:0000256" key="6">
    <source>
        <dbReference type="ARBA" id="ARBA00023128"/>
    </source>
</evidence>
<dbReference type="GO" id="GO:0035243">
    <property type="term" value="F:protein-arginine omega-N symmetric methyltransferase activity"/>
    <property type="evidence" value="ECO:0007669"/>
    <property type="project" value="UniProtKB-EC"/>
</dbReference>
<comment type="subcellular location">
    <subcellularLocation>
        <location evidence="1">Mitochondrion</location>
    </subcellularLocation>
</comment>
<evidence type="ECO:0000256" key="3">
    <source>
        <dbReference type="ARBA" id="ARBA00011935"/>
    </source>
</evidence>
<organism evidence="11 12">
    <name type="scientific">Polarella glacialis</name>
    <name type="common">Dinoflagellate</name>
    <dbReference type="NCBI Taxonomy" id="89957"/>
    <lineage>
        <taxon>Eukaryota</taxon>
        <taxon>Sar</taxon>
        <taxon>Alveolata</taxon>
        <taxon>Dinophyceae</taxon>
        <taxon>Suessiales</taxon>
        <taxon>Suessiaceae</taxon>
        <taxon>Polarella</taxon>
    </lineage>
</organism>
<dbReference type="PROSITE" id="PS50076">
    <property type="entry name" value="DNAJ_2"/>
    <property type="match status" value="1"/>
</dbReference>
<evidence type="ECO:0000256" key="9">
    <source>
        <dbReference type="SAM" id="SignalP"/>
    </source>
</evidence>
<keyword evidence="6" id="KW-0496">Mitochondrion</keyword>
<dbReference type="EMBL" id="CAJNNV010025792">
    <property type="protein sequence ID" value="CAE8616097.1"/>
    <property type="molecule type" value="Genomic_DNA"/>
</dbReference>
<dbReference type="SMART" id="SM00271">
    <property type="entry name" value="DnaJ"/>
    <property type="match status" value="1"/>
</dbReference>
<evidence type="ECO:0000313" key="11">
    <source>
        <dbReference type="EMBL" id="CAE8616097.1"/>
    </source>
</evidence>
<evidence type="ECO:0000313" key="12">
    <source>
        <dbReference type="Proteomes" id="UP000654075"/>
    </source>
</evidence>
<accession>A0A813FV31</accession>
<feature type="signal peptide" evidence="9">
    <location>
        <begin position="1"/>
        <end position="19"/>
    </location>
</feature>
<evidence type="ECO:0000256" key="1">
    <source>
        <dbReference type="ARBA" id="ARBA00004173"/>
    </source>
</evidence>
<dbReference type="InterPro" id="IPR038375">
    <property type="entry name" value="NDUFAF7_sf"/>
</dbReference>
<dbReference type="GO" id="GO:0071218">
    <property type="term" value="P:cellular response to misfolded protein"/>
    <property type="evidence" value="ECO:0007669"/>
    <property type="project" value="TreeGrafter"/>
</dbReference>
<dbReference type="GO" id="GO:0005789">
    <property type="term" value="C:endoplasmic reticulum membrane"/>
    <property type="evidence" value="ECO:0007669"/>
    <property type="project" value="TreeGrafter"/>
</dbReference>
<gene>
    <name evidence="11" type="ORF">PGLA1383_LOCUS33801</name>
</gene>
<dbReference type="InterPro" id="IPR003788">
    <property type="entry name" value="NDUFAF7"/>
</dbReference>
<protein>
    <recommendedName>
        <fullName evidence="3">type II protein arginine methyltransferase</fullName>
        <ecNumber evidence="3">2.1.1.320</ecNumber>
    </recommendedName>
</protein>
<evidence type="ECO:0000256" key="2">
    <source>
        <dbReference type="ARBA" id="ARBA00005891"/>
    </source>
</evidence>
<dbReference type="Gene3D" id="3.40.50.12710">
    <property type="match status" value="1"/>
</dbReference>
<feature type="compositionally biased region" description="Low complexity" evidence="8">
    <location>
        <begin position="362"/>
        <end position="376"/>
    </location>
</feature>
<comment type="similarity">
    <text evidence="2">Belongs to the NDUFAF7 family.</text>
</comment>
<proteinExistence type="inferred from homology"/>
<comment type="catalytic activity">
    <reaction evidence="7">
        <text>L-arginyl-[protein] + 2 S-adenosyl-L-methionine = N(omega),N(omega)'-dimethyl-L-arginyl-[protein] + 2 S-adenosyl-L-homocysteine + 2 H(+)</text>
        <dbReference type="Rhea" id="RHEA:48108"/>
        <dbReference type="Rhea" id="RHEA-COMP:10532"/>
        <dbReference type="Rhea" id="RHEA-COMP:11992"/>
        <dbReference type="ChEBI" id="CHEBI:15378"/>
        <dbReference type="ChEBI" id="CHEBI:29965"/>
        <dbReference type="ChEBI" id="CHEBI:57856"/>
        <dbReference type="ChEBI" id="CHEBI:59789"/>
        <dbReference type="ChEBI" id="CHEBI:88221"/>
        <dbReference type="EC" id="2.1.1.320"/>
    </reaction>
</comment>
<dbReference type="InterPro" id="IPR029063">
    <property type="entry name" value="SAM-dependent_MTases_sf"/>
</dbReference>
<dbReference type="OrthoDB" id="376357at2759"/>
<dbReference type="CDD" id="cd06257">
    <property type="entry name" value="DnaJ"/>
    <property type="match status" value="1"/>
</dbReference>
<dbReference type="Proteomes" id="UP000654075">
    <property type="component" value="Unassembled WGS sequence"/>
</dbReference>
<keyword evidence="9" id="KW-0732">Signal</keyword>
<dbReference type="EC" id="2.1.1.320" evidence="3"/>
<feature type="compositionally biased region" description="Basic and acidic residues" evidence="8">
    <location>
        <begin position="301"/>
        <end position="321"/>
    </location>
</feature>
<evidence type="ECO:0000256" key="4">
    <source>
        <dbReference type="ARBA" id="ARBA00022603"/>
    </source>
</evidence>
<evidence type="ECO:0000256" key="5">
    <source>
        <dbReference type="ARBA" id="ARBA00022679"/>
    </source>
</evidence>
<reference evidence="11" key="1">
    <citation type="submission" date="2021-02" db="EMBL/GenBank/DDBJ databases">
        <authorList>
            <person name="Dougan E. K."/>
            <person name="Rhodes N."/>
            <person name="Thang M."/>
            <person name="Chan C."/>
        </authorList>
    </citation>
    <scope>NUCLEOTIDE SEQUENCE</scope>
</reference>
<dbReference type="PANTHER" id="PTHR43908">
    <property type="entry name" value="AT29763P-RELATED"/>
    <property type="match status" value="1"/>
</dbReference>
<dbReference type="GO" id="GO:0030544">
    <property type="term" value="F:Hsp70 protein binding"/>
    <property type="evidence" value="ECO:0007669"/>
    <property type="project" value="TreeGrafter"/>
</dbReference>
<dbReference type="PANTHER" id="PTHR43908:SF3">
    <property type="entry name" value="AT29763P-RELATED"/>
    <property type="match status" value="1"/>
</dbReference>
<keyword evidence="12" id="KW-1185">Reference proteome</keyword>
<comment type="caution">
    <text evidence="11">The sequence shown here is derived from an EMBL/GenBank/DDBJ whole genome shotgun (WGS) entry which is preliminary data.</text>
</comment>
<evidence type="ECO:0000259" key="10">
    <source>
        <dbReference type="PROSITE" id="PS50076"/>
    </source>
</evidence>
<feature type="region of interest" description="Disordered" evidence="8">
    <location>
        <begin position="301"/>
        <end position="330"/>
    </location>
</feature>
<dbReference type="InterPro" id="IPR051100">
    <property type="entry name" value="DnaJ_subfamily_B/C"/>
</dbReference>
<dbReference type="Pfam" id="PF02636">
    <property type="entry name" value="Methyltransf_28"/>
    <property type="match status" value="1"/>
</dbReference>
<feature type="region of interest" description="Disordered" evidence="8">
    <location>
        <begin position="354"/>
        <end position="403"/>
    </location>
</feature>
<sequence>MGRLWLLVAPCLCLQSALAWNSAATQSHIYTFQEFYSDAQYGPDFGYYSTGKILHADGPADNGESGDSQEWFNSYTTLPMSLSPDFAHALCDRLVTMWHSMGRPRPFVLTEFGGGTGMLARDILRRARDAHAEFYEAVVRYMIAERSQDLLALSRCASDAEVRSAYRRQALATHPDKGGSAAAFRSVVGAFEVLISPSLRAQYDKDLTSTSSKDGLAARRQAQNQAPLLPGGSAASQHRAARPAQPEASGSAAGSNFDPERLVQELLQGVEEQWEVRLTGIGRADWAQLKQFVKFLQAPAEKKEAASGSKRPREQEGMQQDKEEDEANADDNAHACVWKVLALEDEETELLAAVPGADSEENNNNNSSNSNNINNNPEGEGQEKEAAGDSGNVPRTKAKGTNIRGVFGRNHGYSAAAYMHSFVMLAPQMKTLDEAIDYHMYLLRAKQLVKESMEAGGSFQDGMRSAIGQINAERKAVSLEKLSLSYSVVVSFGHKSKMTPCTRVLHAALDFWGHLQSGKHLRGAERLEFWDRFSPVITARVLEERRQRLFAAAEVRGRRARLRQVASRTLRATEPKKDKVSLQQLRRLLKLRWGVPELPAGIHEVCPLVGEGAESLSSATRCLCAALQTSDDTGDLIYGPPRQSLAAALSDLKDLLALQAIAGDEGVLVEVQRREIEAMTALFLAKMQPMR</sequence>
<dbReference type="GO" id="GO:0005739">
    <property type="term" value="C:mitochondrion"/>
    <property type="evidence" value="ECO:0007669"/>
    <property type="project" value="UniProtKB-SubCell"/>
</dbReference>
<dbReference type="InterPro" id="IPR036869">
    <property type="entry name" value="J_dom_sf"/>
</dbReference>
<evidence type="ECO:0000256" key="8">
    <source>
        <dbReference type="SAM" id="MobiDB-lite"/>
    </source>
</evidence>
<name>A0A813FV31_POLGL</name>
<evidence type="ECO:0000256" key="7">
    <source>
        <dbReference type="ARBA" id="ARBA00048612"/>
    </source>
</evidence>
<feature type="domain" description="J" evidence="10">
    <location>
        <begin position="146"/>
        <end position="207"/>
    </location>
</feature>
<keyword evidence="5" id="KW-0808">Transferase</keyword>
<feature type="chain" id="PRO_5032631139" description="type II protein arginine methyltransferase" evidence="9">
    <location>
        <begin position="20"/>
        <end position="691"/>
    </location>
</feature>
<keyword evidence="4" id="KW-0489">Methyltransferase</keyword>
<feature type="region of interest" description="Disordered" evidence="8">
    <location>
        <begin position="227"/>
        <end position="257"/>
    </location>
</feature>
<dbReference type="InterPro" id="IPR001623">
    <property type="entry name" value="DnaJ_domain"/>
</dbReference>